<dbReference type="Pfam" id="PF00933">
    <property type="entry name" value="Glyco_hydro_3"/>
    <property type="match status" value="1"/>
</dbReference>
<evidence type="ECO:0000259" key="11">
    <source>
        <dbReference type="PROSITE" id="PS51820"/>
    </source>
</evidence>
<name>A0A3N4LF63_9PEZI</name>
<dbReference type="EC" id="3.2.1.21" evidence="4 10"/>
<dbReference type="InterPro" id="IPR036881">
    <property type="entry name" value="Glyco_hydro_3_C_sf"/>
</dbReference>
<evidence type="ECO:0000256" key="10">
    <source>
        <dbReference type="RuleBase" id="RU361161"/>
    </source>
</evidence>
<dbReference type="OrthoDB" id="47059at2759"/>
<accession>A0A3N4LF63</accession>
<keyword evidence="8 10" id="KW-0326">Glycosidase</keyword>
<dbReference type="InterPro" id="IPR013783">
    <property type="entry name" value="Ig-like_fold"/>
</dbReference>
<dbReference type="STRING" id="1051890.A0A3N4LF63"/>
<dbReference type="InterPro" id="IPR017853">
    <property type="entry name" value="GH"/>
</dbReference>
<sequence>MNMKQPTMEEWVNGKLSQLTLEEKAHFLSGVDVWRTLAVPRLGIPQLKTSDGPVGVRGGTIVDGTTAALTPSAVSLASTWDVNIVAGIGHLLATEMRDKKADILLAPTVCLHRSPLGGRNFESFSGDDPFLGGKLASHYINAVQSHGIATTIKHFAANDQETKRFIVDQTMSERTLRELHLVPFQIAFRESNPWCVMASYSKINGVYASNNKRLLTDILRGEWGYDGMVMSDWFGVNSICPSVEAGLDLEMPGPPRKRGKNLVDAVNLGYMKESSLDTNVRRILKLIYKTGKYQYPDWQEGQEEAHNRLENQAFLRKAASEGIVLLKNEKNLLPLKLDGIKQIAFIGPNSRQSVAAGGGSASLNPHYRQNPFDQFVKNVALEYPNLKVKQADGCLANKWIPIIPETCVSPQNGEHGLYMEYFGNTTFSGEPVHASHRKSTVLSCYDNLPKPFVPGKRYSYRATGLLTPKTSGKHTFSMGTCGPGRLLIDGKILINIWNRTKDSKRSEMLMAYASPEVRQDLEMEAGRTYKVVVEAVSRELDPIPVHYTDELYRDEVMDGSRIGFMEEVKDDLLGDAVQLAKESDVVVLVVGKNLEWESEAYDMKSMDLPGEQDKLIGEVIKANPNAVVVNQSGTPITMPWINEVSALMQAWYQGQELGNSLYDVLLGKVSPSGKLPVTFPRRLEDTPCFHNFPGENDKVTYGEGIYLGYRHYDKAKVEPLFPFGFGLSYTTFSYSNLRISKDAFASEADTIRIEVDITNTGKLEGKESCQFYVAQTSKSGLGRPVKELKGFDKVDLKQGETKTAGCVLDKYALGYYDDKKKSWVVDQDAEFKVIVGASSRDLRGEKPFRISGGPWTWIN</sequence>
<dbReference type="InParanoid" id="A0A3N4LF63"/>
<dbReference type="Pfam" id="PF07691">
    <property type="entry name" value="PA14"/>
    <property type="match status" value="1"/>
</dbReference>
<evidence type="ECO:0000256" key="6">
    <source>
        <dbReference type="ARBA" id="ARBA00023180"/>
    </source>
</evidence>
<dbReference type="InterPro" id="IPR019800">
    <property type="entry name" value="Glyco_hydro_3_AS"/>
</dbReference>
<dbReference type="AlphaFoldDB" id="A0A3N4LF63"/>
<evidence type="ECO:0000256" key="5">
    <source>
        <dbReference type="ARBA" id="ARBA00022801"/>
    </source>
</evidence>
<comment type="similarity">
    <text evidence="3 10">Belongs to the glycosyl hydrolase 3 family.</text>
</comment>
<dbReference type="InterPro" id="IPR036962">
    <property type="entry name" value="Glyco_hydro_3_N_sf"/>
</dbReference>
<dbReference type="Pfam" id="PF14310">
    <property type="entry name" value="Fn3-like"/>
    <property type="match status" value="1"/>
</dbReference>
<evidence type="ECO:0000256" key="1">
    <source>
        <dbReference type="ARBA" id="ARBA00000448"/>
    </source>
</evidence>
<dbReference type="PRINTS" id="PR00133">
    <property type="entry name" value="GLHYDRLASE3"/>
</dbReference>
<dbReference type="SUPFAM" id="SSF52279">
    <property type="entry name" value="Beta-D-glucan exohydrolase, C-terminal domain"/>
    <property type="match status" value="1"/>
</dbReference>
<dbReference type="InterPro" id="IPR037524">
    <property type="entry name" value="PA14/GLEYA"/>
</dbReference>
<dbReference type="SUPFAM" id="SSF51445">
    <property type="entry name" value="(Trans)glycosidases"/>
    <property type="match status" value="1"/>
</dbReference>
<dbReference type="PROSITE" id="PS51820">
    <property type="entry name" value="PA14"/>
    <property type="match status" value="1"/>
</dbReference>
<evidence type="ECO:0000256" key="3">
    <source>
        <dbReference type="ARBA" id="ARBA00005336"/>
    </source>
</evidence>
<evidence type="ECO:0000256" key="8">
    <source>
        <dbReference type="ARBA" id="ARBA00023295"/>
    </source>
</evidence>
<evidence type="ECO:0000256" key="4">
    <source>
        <dbReference type="ARBA" id="ARBA00012744"/>
    </source>
</evidence>
<keyword evidence="6" id="KW-0325">Glycoprotein</keyword>
<dbReference type="EMBL" id="ML121560">
    <property type="protein sequence ID" value="RPB21356.1"/>
    <property type="molecule type" value="Genomic_DNA"/>
</dbReference>
<reference evidence="12 13" key="1">
    <citation type="journal article" date="2018" name="Nat. Ecol. Evol.">
        <title>Pezizomycetes genomes reveal the molecular basis of ectomycorrhizal truffle lifestyle.</title>
        <authorList>
            <person name="Murat C."/>
            <person name="Payen T."/>
            <person name="Noel B."/>
            <person name="Kuo A."/>
            <person name="Morin E."/>
            <person name="Chen J."/>
            <person name="Kohler A."/>
            <person name="Krizsan K."/>
            <person name="Balestrini R."/>
            <person name="Da Silva C."/>
            <person name="Montanini B."/>
            <person name="Hainaut M."/>
            <person name="Levati E."/>
            <person name="Barry K.W."/>
            <person name="Belfiori B."/>
            <person name="Cichocki N."/>
            <person name="Clum A."/>
            <person name="Dockter R.B."/>
            <person name="Fauchery L."/>
            <person name="Guy J."/>
            <person name="Iotti M."/>
            <person name="Le Tacon F."/>
            <person name="Lindquist E.A."/>
            <person name="Lipzen A."/>
            <person name="Malagnac F."/>
            <person name="Mello A."/>
            <person name="Molinier V."/>
            <person name="Miyauchi S."/>
            <person name="Poulain J."/>
            <person name="Riccioni C."/>
            <person name="Rubini A."/>
            <person name="Sitrit Y."/>
            <person name="Splivallo R."/>
            <person name="Traeger S."/>
            <person name="Wang M."/>
            <person name="Zifcakova L."/>
            <person name="Wipf D."/>
            <person name="Zambonelli A."/>
            <person name="Paolocci F."/>
            <person name="Nowrousian M."/>
            <person name="Ottonello S."/>
            <person name="Baldrian P."/>
            <person name="Spatafora J.W."/>
            <person name="Henrissat B."/>
            <person name="Nagy L.G."/>
            <person name="Aury J.M."/>
            <person name="Wincker P."/>
            <person name="Grigoriev I.V."/>
            <person name="Bonfante P."/>
            <person name="Martin F.M."/>
        </authorList>
    </citation>
    <scope>NUCLEOTIDE SEQUENCE [LARGE SCALE GENOMIC DNA]</scope>
    <source>
        <strain evidence="12 13">ATCC MYA-4762</strain>
    </source>
</reference>
<dbReference type="Gene3D" id="2.60.120.260">
    <property type="entry name" value="Galactose-binding domain-like"/>
    <property type="match status" value="1"/>
</dbReference>
<dbReference type="FunFam" id="2.60.40.10:FF:000495">
    <property type="entry name" value="Periplasmic beta-glucosidase"/>
    <property type="match status" value="1"/>
</dbReference>
<gene>
    <name evidence="12" type="ORF">L211DRAFT_443853</name>
</gene>
<dbReference type="InterPro" id="IPR001764">
    <property type="entry name" value="Glyco_hydro_3_N"/>
</dbReference>
<dbReference type="InterPro" id="IPR011658">
    <property type="entry name" value="PA14_dom"/>
</dbReference>
<dbReference type="InterPro" id="IPR050288">
    <property type="entry name" value="Cellulose_deg_GH3"/>
</dbReference>
<dbReference type="PROSITE" id="PS00775">
    <property type="entry name" value="GLYCOSYL_HYDROL_F3"/>
    <property type="match status" value="1"/>
</dbReference>
<keyword evidence="13" id="KW-1185">Reference proteome</keyword>
<keyword evidence="5 10" id="KW-0378">Hydrolase</keyword>
<protein>
    <recommendedName>
        <fullName evidence="4 10">beta-glucosidase</fullName>
        <ecNumber evidence="4 10">3.2.1.21</ecNumber>
    </recommendedName>
</protein>
<dbReference type="Pfam" id="PF01915">
    <property type="entry name" value="Glyco_hydro_3_C"/>
    <property type="match status" value="1"/>
</dbReference>
<dbReference type="Gene3D" id="3.20.20.300">
    <property type="entry name" value="Glycoside hydrolase, family 3, N-terminal domain"/>
    <property type="match status" value="1"/>
</dbReference>
<dbReference type="UniPathway" id="UPA00696"/>
<keyword evidence="9 10" id="KW-0624">Polysaccharide degradation</keyword>
<dbReference type="InterPro" id="IPR026891">
    <property type="entry name" value="Fn3-like"/>
</dbReference>
<dbReference type="Proteomes" id="UP000267821">
    <property type="component" value="Unassembled WGS sequence"/>
</dbReference>
<dbReference type="Gene3D" id="2.60.40.10">
    <property type="entry name" value="Immunoglobulins"/>
    <property type="match status" value="1"/>
</dbReference>
<evidence type="ECO:0000313" key="13">
    <source>
        <dbReference type="Proteomes" id="UP000267821"/>
    </source>
</evidence>
<dbReference type="InterPro" id="IPR002772">
    <property type="entry name" value="Glyco_hydro_3_C"/>
</dbReference>
<dbReference type="Gene3D" id="3.40.50.1700">
    <property type="entry name" value="Glycoside hydrolase family 3 C-terminal domain"/>
    <property type="match status" value="1"/>
</dbReference>
<comment type="catalytic activity">
    <reaction evidence="1 10">
        <text>Hydrolysis of terminal, non-reducing beta-D-glucosyl residues with release of beta-D-glucose.</text>
        <dbReference type="EC" id="3.2.1.21"/>
    </reaction>
</comment>
<proteinExistence type="inferred from homology"/>
<feature type="domain" description="PA14" evidence="11">
    <location>
        <begin position="412"/>
        <end position="561"/>
    </location>
</feature>
<evidence type="ECO:0000256" key="2">
    <source>
        <dbReference type="ARBA" id="ARBA00004987"/>
    </source>
</evidence>
<dbReference type="SMART" id="SM00758">
    <property type="entry name" value="PA14"/>
    <property type="match status" value="1"/>
</dbReference>
<dbReference type="GO" id="GO:0030245">
    <property type="term" value="P:cellulose catabolic process"/>
    <property type="evidence" value="ECO:0007669"/>
    <property type="project" value="UniProtKB-UniPathway"/>
</dbReference>
<dbReference type="GO" id="GO:0008422">
    <property type="term" value="F:beta-glucosidase activity"/>
    <property type="evidence" value="ECO:0007669"/>
    <property type="project" value="UniProtKB-EC"/>
</dbReference>
<evidence type="ECO:0000256" key="7">
    <source>
        <dbReference type="ARBA" id="ARBA00023277"/>
    </source>
</evidence>
<dbReference type="PANTHER" id="PTHR42715:SF3">
    <property type="entry name" value="BETA-GLUCOSIDASE B-RELATED"/>
    <property type="match status" value="1"/>
</dbReference>
<evidence type="ECO:0000313" key="12">
    <source>
        <dbReference type="EMBL" id="RPB21356.1"/>
    </source>
</evidence>
<comment type="pathway">
    <text evidence="2 10">Glycan metabolism; cellulose degradation.</text>
</comment>
<dbReference type="SMART" id="SM01217">
    <property type="entry name" value="Fn3_like"/>
    <property type="match status" value="1"/>
</dbReference>
<keyword evidence="7 10" id="KW-0119">Carbohydrate metabolism</keyword>
<organism evidence="12 13">
    <name type="scientific">Terfezia boudieri ATCC MYA-4762</name>
    <dbReference type="NCBI Taxonomy" id="1051890"/>
    <lineage>
        <taxon>Eukaryota</taxon>
        <taxon>Fungi</taxon>
        <taxon>Dikarya</taxon>
        <taxon>Ascomycota</taxon>
        <taxon>Pezizomycotina</taxon>
        <taxon>Pezizomycetes</taxon>
        <taxon>Pezizales</taxon>
        <taxon>Pezizaceae</taxon>
        <taxon>Terfezia</taxon>
    </lineage>
</organism>
<dbReference type="PANTHER" id="PTHR42715">
    <property type="entry name" value="BETA-GLUCOSIDASE"/>
    <property type="match status" value="1"/>
</dbReference>
<evidence type="ECO:0000256" key="9">
    <source>
        <dbReference type="ARBA" id="ARBA00023326"/>
    </source>
</evidence>